<dbReference type="InterPro" id="IPR020616">
    <property type="entry name" value="Thiolase_N"/>
</dbReference>
<dbReference type="Pfam" id="PF22691">
    <property type="entry name" value="Thiolase_C_1"/>
    <property type="match status" value="1"/>
</dbReference>
<evidence type="ECO:0000313" key="4">
    <source>
        <dbReference type="EMBL" id="AIG97840.1"/>
    </source>
</evidence>
<dbReference type="NCBIfam" id="NF004721">
    <property type="entry name" value="PRK06065.1"/>
    <property type="match status" value="1"/>
</dbReference>
<keyword evidence="1" id="KW-0414">Isoprene biosynthesis</keyword>
<dbReference type="HOGENOM" id="CLU_035425_2_2_2"/>
<dbReference type="EC" id="2.3.1.9" evidence="4"/>
<dbReference type="Pfam" id="PF00108">
    <property type="entry name" value="Thiolase_N"/>
    <property type="match status" value="1"/>
</dbReference>
<protein>
    <submittedName>
        <fullName evidence="4">Acetyl-CoA acetyltransferase</fullName>
        <ecNumber evidence="4">2.3.1.9</ecNumber>
    </submittedName>
</protein>
<keyword evidence="4" id="KW-0808">Transferase</keyword>
<feature type="domain" description="Thiolase N-terminal" evidence="2">
    <location>
        <begin position="17"/>
        <end position="199"/>
    </location>
</feature>
<dbReference type="Proteomes" id="UP000028501">
    <property type="component" value="Chromosome"/>
</dbReference>
<proteinExistence type="predicted"/>
<dbReference type="PIRSF" id="PIRSF000429">
    <property type="entry name" value="Ac-CoA_Ac_transf"/>
    <property type="match status" value="1"/>
</dbReference>
<dbReference type="GeneID" id="24794568"/>
<dbReference type="GO" id="GO:0008299">
    <property type="term" value="P:isoprenoid biosynthetic process"/>
    <property type="evidence" value="ECO:0007669"/>
    <property type="project" value="UniProtKB-KW"/>
</dbReference>
<dbReference type="KEGG" id="afg:AFULGI_00010570"/>
<reference evidence="4 5" key="1">
    <citation type="submission" date="2013-07" db="EMBL/GenBank/DDBJ databases">
        <title>Genome of Archaeoglobus fulgidus.</title>
        <authorList>
            <person name="Fiebig A."/>
            <person name="Birkeland N.-K."/>
        </authorList>
    </citation>
    <scope>NUCLEOTIDE SEQUENCE [LARGE SCALE GENOMIC DNA]</scope>
    <source>
        <strain evidence="4 5">DSM 8774</strain>
    </source>
</reference>
<dbReference type="Gene3D" id="3.40.47.10">
    <property type="match status" value="1"/>
</dbReference>
<feature type="domain" description="Thiolase C-terminal" evidence="3">
    <location>
        <begin position="262"/>
        <end position="397"/>
    </location>
</feature>
<dbReference type="InterPro" id="IPR002155">
    <property type="entry name" value="Thiolase"/>
</dbReference>
<evidence type="ECO:0000259" key="2">
    <source>
        <dbReference type="Pfam" id="PF00108"/>
    </source>
</evidence>
<accession>A0A075WBN9</accession>
<evidence type="ECO:0000256" key="1">
    <source>
        <dbReference type="ARBA" id="ARBA00023229"/>
    </source>
</evidence>
<evidence type="ECO:0000259" key="3">
    <source>
        <dbReference type="Pfam" id="PF22691"/>
    </source>
</evidence>
<dbReference type="SUPFAM" id="SSF53901">
    <property type="entry name" value="Thiolase-like"/>
    <property type="match status" value="2"/>
</dbReference>
<organism evidence="4 5">
    <name type="scientific">Archaeoglobus fulgidus DSM 8774</name>
    <dbReference type="NCBI Taxonomy" id="1344584"/>
    <lineage>
        <taxon>Archaea</taxon>
        <taxon>Methanobacteriati</taxon>
        <taxon>Methanobacteriota</taxon>
        <taxon>Archaeoglobi</taxon>
        <taxon>Archaeoglobales</taxon>
        <taxon>Archaeoglobaceae</taxon>
        <taxon>Archaeoglobus</taxon>
    </lineage>
</organism>
<dbReference type="EMBL" id="CP006577">
    <property type="protein sequence ID" value="AIG97840.1"/>
    <property type="molecule type" value="Genomic_DNA"/>
</dbReference>
<dbReference type="PANTHER" id="PTHR42870">
    <property type="entry name" value="ACETYL-COA C-ACETYLTRANSFERASE"/>
    <property type="match status" value="1"/>
</dbReference>
<sequence length="400" mass="44216">MEVERISGLKFHKKQDVAIVGAGMTTFKRRLNETGRELSYLAVKQALEEAGLTIDDIEMVVMGSAPDAFDGFHMKGEYLLDGSGGSNRPYMRVFVGGGTGVFAPIAGYWHVASGLADVCLVVCEEKMSSVHPHPQSAFKYIWDPILDRPLNPNLIWIFALEMRRYMHVHNIKHEDIALVSVKNKANALDHPCAQVAEKITVEDVLNSEPMALPVRRLDVSPPSDGAAALIMVAPHIARQLTDNPVWVTGVGWALDTTWWTNRDLYFPRYVAEAAKMAYRMAHITDPRKEIDVAEPYDPFDYKELHHMEGLGLAKKGEAPILTREGVTQRDGDLPTCPSGGLLGVGNPIAATMGVKACEIYWQLAYRAGKRQVAKEVTTGVCQAWGDLMQVGTVMVMSNKR</sequence>
<evidence type="ECO:0000313" key="5">
    <source>
        <dbReference type="Proteomes" id="UP000028501"/>
    </source>
</evidence>
<gene>
    <name evidence="4" type="ORF">AFULGI_00010570</name>
</gene>
<dbReference type="AlphaFoldDB" id="A0A075WBN9"/>
<dbReference type="InterPro" id="IPR016039">
    <property type="entry name" value="Thiolase-like"/>
</dbReference>
<dbReference type="InterPro" id="IPR055140">
    <property type="entry name" value="Thiolase_C_2"/>
</dbReference>
<dbReference type="RefSeq" id="WP_010878467.1">
    <property type="nucleotide sequence ID" value="NZ_CP006577.1"/>
</dbReference>
<name>A0A075WBN9_ARCFL</name>
<dbReference type="CDD" id="cd00829">
    <property type="entry name" value="SCP-x_thiolase"/>
    <property type="match status" value="1"/>
</dbReference>
<dbReference type="PANTHER" id="PTHR42870:SF7">
    <property type="entry name" value="ACETYL-COA C-ACETYLTRANSFERASE (ACETOACETYL-COA THIOLASE) (ACAB-3)"/>
    <property type="match status" value="1"/>
</dbReference>
<keyword evidence="4" id="KW-0012">Acyltransferase</keyword>
<dbReference type="GO" id="GO:0003985">
    <property type="term" value="F:acetyl-CoA C-acetyltransferase activity"/>
    <property type="evidence" value="ECO:0007669"/>
    <property type="project" value="UniProtKB-EC"/>
</dbReference>